<gene>
    <name evidence="9" type="primary">Acey_s0031.g2437</name>
    <name evidence="9" type="ORF">Y032_0031g2437</name>
</gene>
<comment type="caution">
    <text evidence="6">Lacks conserved residue(s) required for the propagation of feature annotation.</text>
</comment>
<dbReference type="PROSITE" id="PS51257">
    <property type="entry name" value="PROKAR_LIPOPROTEIN"/>
    <property type="match status" value="1"/>
</dbReference>
<dbReference type="PANTHER" id="PTHR12916:SF4">
    <property type="entry name" value="UNINFLATABLE, ISOFORM C"/>
    <property type="match status" value="1"/>
</dbReference>
<proteinExistence type="predicted"/>
<name>A0A016URB8_9BILA</name>
<dbReference type="PROSITE" id="PS01186">
    <property type="entry name" value="EGF_2"/>
    <property type="match status" value="1"/>
</dbReference>
<evidence type="ECO:0000313" key="9">
    <source>
        <dbReference type="EMBL" id="EYC17377.1"/>
    </source>
</evidence>
<evidence type="ECO:0000256" key="4">
    <source>
        <dbReference type="ARBA" id="ARBA00023157"/>
    </source>
</evidence>
<keyword evidence="10" id="KW-1185">Reference proteome</keyword>
<keyword evidence="5" id="KW-0325">Glycoprotein</keyword>
<evidence type="ECO:0000256" key="6">
    <source>
        <dbReference type="PROSITE-ProRule" id="PRU00076"/>
    </source>
</evidence>
<evidence type="ECO:0000256" key="2">
    <source>
        <dbReference type="ARBA" id="ARBA00022729"/>
    </source>
</evidence>
<evidence type="ECO:0000256" key="3">
    <source>
        <dbReference type="ARBA" id="ARBA00022737"/>
    </source>
</evidence>
<keyword evidence="1 6" id="KW-0245">EGF-like domain</keyword>
<keyword evidence="2 7" id="KW-0732">Signal</keyword>
<evidence type="ECO:0000259" key="8">
    <source>
        <dbReference type="PROSITE" id="PS50026"/>
    </source>
</evidence>
<dbReference type="Pfam" id="PF00008">
    <property type="entry name" value="EGF"/>
    <property type="match status" value="1"/>
</dbReference>
<organism evidence="9 10">
    <name type="scientific">Ancylostoma ceylanicum</name>
    <dbReference type="NCBI Taxonomy" id="53326"/>
    <lineage>
        <taxon>Eukaryota</taxon>
        <taxon>Metazoa</taxon>
        <taxon>Ecdysozoa</taxon>
        <taxon>Nematoda</taxon>
        <taxon>Chromadorea</taxon>
        <taxon>Rhabditida</taxon>
        <taxon>Rhabditina</taxon>
        <taxon>Rhabditomorpha</taxon>
        <taxon>Strongyloidea</taxon>
        <taxon>Ancylostomatidae</taxon>
        <taxon>Ancylostomatinae</taxon>
        <taxon>Ancylostoma</taxon>
    </lineage>
</organism>
<comment type="caution">
    <text evidence="9">The sequence shown here is derived from an EMBL/GenBank/DDBJ whole genome shotgun (WGS) entry which is preliminary data.</text>
</comment>
<evidence type="ECO:0000256" key="5">
    <source>
        <dbReference type="ARBA" id="ARBA00023180"/>
    </source>
</evidence>
<dbReference type="PROSITE" id="PS00022">
    <property type="entry name" value="EGF_1"/>
    <property type="match status" value="1"/>
</dbReference>
<dbReference type="InterPro" id="IPR000742">
    <property type="entry name" value="EGF"/>
</dbReference>
<evidence type="ECO:0000313" key="10">
    <source>
        <dbReference type="Proteomes" id="UP000024635"/>
    </source>
</evidence>
<dbReference type="Gene3D" id="2.10.25.10">
    <property type="entry name" value="Laminin"/>
    <property type="match status" value="1"/>
</dbReference>
<dbReference type="PANTHER" id="PTHR12916">
    <property type="entry name" value="CYTOCHROME C OXIDASE POLYPEPTIDE VIC-2"/>
    <property type="match status" value="1"/>
</dbReference>
<feature type="disulfide bond" evidence="6">
    <location>
        <begin position="120"/>
        <end position="129"/>
    </location>
</feature>
<feature type="signal peptide" evidence="7">
    <location>
        <begin position="1"/>
        <end position="18"/>
    </location>
</feature>
<dbReference type="AlphaFoldDB" id="A0A016URB8"/>
<accession>A0A016URB8</accession>
<feature type="chain" id="PRO_5001492656" description="EGF-like domain-containing protein" evidence="7">
    <location>
        <begin position="19"/>
        <end position="212"/>
    </location>
</feature>
<evidence type="ECO:0000256" key="1">
    <source>
        <dbReference type="ARBA" id="ARBA00022536"/>
    </source>
</evidence>
<dbReference type="GO" id="GO:0045597">
    <property type="term" value="P:positive regulation of cell differentiation"/>
    <property type="evidence" value="ECO:0007669"/>
    <property type="project" value="UniProtKB-ARBA"/>
</dbReference>
<feature type="domain" description="EGF-like" evidence="8">
    <location>
        <begin position="92"/>
        <end position="130"/>
    </location>
</feature>
<dbReference type="EMBL" id="JARK01001367">
    <property type="protein sequence ID" value="EYC17377.1"/>
    <property type="molecule type" value="Genomic_DNA"/>
</dbReference>
<dbReference type="FunFam" id="2.10.25.10:FF:000012">
    <property type="entry name" value="Delta-like protein"/>
    <property type="match status" value="1"/>
</dbReference>
<dbReference type="SUPFAM" id="SSF57196">
    <property type="entry name" value="EGF/Laminin"/>
    <property type="match status" value="1"/>
</dbReference>
<keyword evidence="4 6" id="KW-1015">Disulfide bond</keyword>
<dbReference type="PROSITE" id="PS50026">
    <property type="entry name" value="EGF_3"/>
    <property type="match status" value="1"/>
</dbReference>
<dbReference type="CDD" id="cd00054">
    <property type="entry name" value="EGF_CA"/>
    <property type="match status" value="1"/>
</dbReference>
<sequence length="212" mass="23422">MRLVVNFYLLIATAGCWSDEDRRFCEGLECNSKEDLLKTIQQLQDENRHLSMSASPTSPSAVSLEDEIATSTKYPQTSALLRSTAAPKTECDICSSQPCLNGGVCHPNTASPWKSYWCDCPQSYAGARCQTPIVCKTNTCGKNADCFVANHQLNCICRTGYSGDPRRGCARKTKQTCISGDPHFTTFDGLHFDYQVFIIIPLISLGDQLMKI</sequence>
<dbReference type="Proteomes" id="UP000024635">
    <property type="component" value="Unassembled WGS sequence"/>
</dbReference>
<evidence type="ECO:0000256" key="7">
    <source>
        <dbReference type="SAM" id="SignalP"/>
    </source>
</evidence>
<dbReference type="OrthoDB" id="5874307at2759"/>
<dbReference type="STRING" id="53326.A0A016URB8"/>
<dbReference type="SMART" id="SM00181">
    <property type="entry name" value="EGF"/>
    <property type="match status" value="2"/>
</dbReference>
<keyword evidence="3" id="KW-0677">Repeat</keyword>
<protein>
    <recommendedName>
        <fullName evidence="8">EGF-like domain-containing protein</fullName>
    </recommendedName>
</protein>
<reference evidence="10" key="1">
    <citation type="journal article" date="2015" name="Nat. Genet.">
        <title>The genome and transcriptome of the zoonotic hookworm Ancylostoma ceylanicum identify infection-specific gene families.</title>
        <authorList>
            <person name="Schwarz E.M."/>
            <person name="Hu Y."/>
            <person name="Antoshechkin I."/>
            <person name="Miller M.M."/>
            <person name="Sternberg P.W."/>
            <person name="Aroian R.V."/>
        </authorList>
    </citation>
    <scope>NUCLEOTIDE SEQUENCE</scope>
    <source>
        <strain evidence="10">HY135</strain>
    </source>
</reference>